<dbReference type="RefSeq" id="WP_337694250.1">
    <property type="nucleotide sequence ID" value="NZ_JBBEGN010000002.1"/>
</dbReference>
<organism evidence="1 2">
    <name type="scientific">Actinomycetospora aurantiaca</name>
    <dbReference type="NCBI Taxonomy" id="3129233"/>
    <lineage>
        <taxon>Bacteria</taxon>
        <taxon>Bacillati</taxon>
        <taxon>Actinomycetota</taxon>
        <taxon>Actinomycetes</taxon>
        <taxon>Pseudonocardiales</taxon>
        <taxon>Pseudonocardiaceae</taxon>
        <taxon>Actinomycetospora</taxon>
    </lineage>
</organism>
<comment type="caution">
    <text evidence="1">The sequence shown here is derived from an EMBL/GenBank/DDBJ whole genome shotgun (WGS) entry which is preliminary data.</text>
</comment>
<proteinExistence type="predicted"/>
<evidence type="ECO:0000313" key="2">
    <source>
        <dbReference type="Proteomes" id="UP001385809"/>
    </source>
</evidence>
<dbReference type="EMBL" id="JBBEGN010000002">
    <property type="protein sequence ID" value="MEJ2867665.1"/>
    <property type="molecule type" value="Genomic_DNA"/>
</dbReference>
<sequence>MKIDEPAEYPILSQALARWCEQYRPELHERGVEASVSRSSDSVEKPMIALALDGADRLGQLLLWSTGETELGVIEADGETEILVETRETTTLFGLQESVDAVTSAVLAEETTYRLPL</sequence>
<evidence type="ECO:0000313" key="1">
    <source>
        <dbReference type="EMBL" id="MEJ2867665.1"/>
    </source>
</evidence>
<dbReference type="InterPro" id="IPR057062">
    <property type="entry name" value="TriTu"/>
</dbReference>
<dbReference type="Proteomes" id="UP001385809">
    <property type="component" value="Unassembled WGS sequence"/>
</dbReference>
<protein>
    <submittedName>
        <fullName evidence="1">Uncharacterized protein</fullName>
    </submittedName>
</protein>
<keyword evidence="2" id="KW-1185">Reference proteome</keyword>
<gene>
    <name evidence="1" type="ORF">WCD74_07815</name>
</gene>
<accession>A0ABU8MK23</accession>
<reference evidence="1 2" key="1">
    <citation type="submission" date="2024-03" db="EMBL/GenBank/DDBJ databases">
        <title>Actinomycetospora sp. OC33-EN08, a novel actinomycete isolated from wild orchid (Aerides multiflora).</title>
        <authorList>
            <person name="Suriyachadkun C."/>
        </authorList>
    </citation>
    <scope>NUCLEOTIDE SEQUENCE [LARGE SCALE GENOMIC DNA]</scope>
    <source>
        <strain evidence="1 2">OC33-EN08</strain>
    </source>
</reference>
<name>A0ABU8MK23_9PSEU</name>
<dbReference type="Pfam" id="PF24689">
    <property type="entry name" value="TriTu"/>
    <property type="match status" value="1"/>
</dbReference>